<dbReference type="EMBL" id="KY684083">
    <property type="protein sequence ID" value="ARF08754.1"/>
    <property type="molecule type" value="Genomic_DNA"/>
</dbReference>
<name>A0A1V0SAQ4_9VIRU</name>
<reference evidence="1" key="1">
    <citation type="journal article" date="2017" name="Science">
        <title>Giant viruses with an expanded complement of translation system components.</title>
        <authorList>
            <person name="Schulz F."/>
            <person name="Yutin N."/>
            <person name="Ivanova N.N."/>
            <person name="Ortega D.R."/>
            <person name="Lee T.K."/>
            <person name="Vierheilig J."/>
            <person name="Daims H."/>
            <person name="Horn M."/>
            <person name="Wagner M."/>
            <person name="Jensen G.J."/>
            <person name="Kyrpides N.C."/>
            <person name="Koonin E.V."/>
            <person name="Woyke T."/>
        </authorList>
    </citation>
    <scope>NUCLEOTIDE SEQUENCE</scope>
    <source>
        <strain evidence="1">CTV1</strain>
    </source>
</reference>
<gene>
    <name evidence="1" type="ORF">Catovirus_1_804</name>
</gene>
<proteinExistence type="predicted"/>
<sequence>MYVEICQGINIIKKNKKKIDDIFERYLDSNENFLCKLIRYYQLLKCSFSKNKFDLNKLIKLSDSFTKLLTKIIVKNKLSHKNKCIIEELCHNIKNIKITLFKIKYKIKDESNDSNKSKDEKNNILSNLLLNNVNEIKHKKKETITELPTLVKKEKHNVLEKLKKYHCEQECHYEQKCNCHTECDNHMFHKVYAIIDQILKNFHLMKCLSNIYYESARKFLGNFTVYEPDKPVDAVDIELYNTILKNFYDKIKCAIIEIRTSIKTFLSKIKLKINFKSLKFCELFNIELKEAIKCEQKIIIINSGELDIVLSYLSSGVLYEKMFETIDHDLCNIHTLEKILNANILIINQDLQTIESFKNVSHMCYDDIIIENHCI</sequence>
<organism evidence="1">
    <name type="scientific">Catovirus CTV1</name>
    <dbReference type="NCBI Taxonomy" id="1977631"/>
    <lineage>
        <taxon>Viruses</taxon>
        <taxon>Varidnaviria</taxon>
        <taxon>Bamfordvirae</taxon>
        <taxon>Nucleocytoviricota</taxon>
        <taxon>Megaviricetes</taxon>
        <taxon>Imitervirales</taxon>
        <taxon>Mimiviridae</taxon>
        <taxon>Klosneuvirinae</taxon>
        <taxon>Catovirus</taxon>
    </lineage>
</organism>
<accession>A0A1V0SAQ4</accession>
<evidence type="ECO:0000313" key="1">
    <source>
        <dbReference type="EMBL" id="ARF08754.1"/>
    </source>
</evidence>
<protein>
    <submittedName>
        <fullName evidence="1">Uncharacterized protein</fullName>
    </submittedName>
</protein>